<dbReference type="GO" id="GO:0036064">
    <property type="term" value="C:ciliary basal body"/>
    <property type="evidence" value="ECO:0007669"/>
    <property type="project" value="TreeGrafter"/>
</dbReference>
<comment type="similarity">
    <text evidence="8">Belongs to the IFT172 family.</text>
</comment>
<reference evidence="12" key="1">
    <citation type="submission" date="2016-04" db="UniProtKB">
        <authorList>
            <consortium name="WormBaseParasite"/>
        </authorList>
    </citation>
    <scope>IDENTIFICATION</scope>
</reference>
<evidence type="ECO:0000256" key="1">
    <source>
        <dbReference type="ARBA" id="ARBA00004138"/>
    </source>
</evidence>
<evidence type="ECO:0000256" key="7">
    <source>
        <dbReference type="ARBA" id="ARBA00023273"/>
    </source>
</evidence>
<keyword evidence="2" id="KW-0217">Developmental protein</keyword>
<dbReference type="InterPro" id="IPR056157">
    <property type="entry name" value="TPR_IFT80_172_dom"/>
</dbReference>
<dbReference type="SUPFAM" id="SSF50969">
    <property type="entry name" value="YVTN repeat-like/Quinoprotein amine dehydrogenase"/>
    <property type="match status" value="1"/>
</dbReference>
<gene>
    <name evidence="10" type="ORF">EVEC_LOCUS7788</name>
</gene>
<evidence type="ECO:0000256" key="4">
    <source>
        <dbReference type="ARBA" id="ARBA00022737"/>
    </source>
</evidence>
<keyword evidence="3" id="KW-0853">WD repeat</keyword>
<keyword evidence="6" id="KW-0969">Cilium</keyword>
<reference evidence="10 11" key="2">
    <citation type="submission" date="2018-10" db="EMBL/GenBank/DDBJ databases">
        <authorList>
            <consortium name="Pathogen Informatics"/>
        </authorList>
    </citation>
    <scope>NUCLEOTIDE SEQUENCE [LARGE SCALE GENOMIC DNA]</scope>
</reference>
<feature type="domain" description="IFT80/172/WDR35 TPR" evidence="9">
    <location>
        <begin position="618"/>
        <end position="761"/>
    </location>
</feature>
<dbReference type="InterPro" id="IPR001680">
    <property type="entry name" value="WD40_rpt"/>
</dbReference>
<evidence type="ECO:0000313" key="11">
    <source>
        <dbReference type="Proteomes" id="UP000274131"/>
    </source>
</evidence>
<protein>
    <submittedName>
        <fullName evidence="12">Intraflagellar transport protein-like protein</fullName>
    </submittedName>
</protein>
<dbReference type="SUPFAM" id="SSF48452">
    <property type="entry name" value="TPR-like"/>
    <property type="match status" value="1"/>
</dbReference>
<dbReference type="GO" id="GO:0042073">
    <property type="term" value="P:intraciliary transport"/>
    <property type="evidence" value="ECO:0007669"/>
    <property type="project" value="TreeGrafter"/>
</dbReference>
<dbReference type="SMART" id="SM00320">
    <property type="entry name" value="WD40"/>
    <property type="match status" value="5"/>
</dbReference>
<dbReference type="Proteomes" id="UP000274131">
    <property type="component" value="Unassembled WGS sequence"/>
</dbReference>
<dbReference type="GO" id="GO:0030992">
    <property type="term" value="C:intraciliary transport particle B"/>
    <property type="evidence" value="ECO:0007669"/>
    <property type="project" value="TreeGrafter"/>
</dbReference>
<organism evidence="12">
    <name type="scientific">Enterobius vermicularis</name>
    <name type="common">Human pinworm</name>
    <dbReference type="NCBI Taxonomy" id="51028"/>
    <lineage>
        <taxon>Eukaryota</taxon>
        <taxon>Metazoa</taxon>
        <taxon>Ecdysozoa</taxon>
        <taxon>Nematoda</taxon>
        <taxon>Chromadorea</taxon>
        <taxon>Rhabditida</taxon>
        <taxon>Spirurina</taxon>
        <taxon>Oxyuridomorpha</taxon>
        <taxon>Oxyuroidea</taxon>
        <taxon>Oxyuridae</taxon>
        <taxon>Enterobius</taxon>
    </lineage>
</organism>
<evidence type="ECO:0000256" key="8">
    <source>
        <dbReference type="ARBA" id="ARBA00038130"/>
    </source>
</evidence>
<accession>A0A158QB56</accession>
<evidence type="ECO:0000313" key="12">
    <source>
        <dbReference type="WBParaSite" id="EVEC_0000830401-mRNA-1"/>
    </source>
</evidence>
<dbReference type="InterPro" id="IPR015943">
    <property type="entry name" value="WD40/YVTN_repeat-like_dom_sf"/>
</dbReference>
<evidence type="ECO:0000259" key="9">
    <source>
        <dbReference type="Pfam" id="PF23387"/>
    </source>
</evidence>
<name>A0A158QB56_ENTVE</name>
<keyword evidence="5" id="KW-0802">TPR repeat</keyword>
<keyword evidence="4" id="KW-0677">Repeat</keyword>
<evidence type="ECO:0000256" key="6">
    <source>
        <dbReference type="ARBA" id="ARBA00023069"/>
    </source>
</evidence>
<dbReference type="STRING" id="51028.A0A158QB56"/>
<dbReference type="SUPFAM" id="SSF50978">
    <property type="entry name" value="WD40 repeat-like"/>
    <property type="match status" value="1"/>
</dbReference>
<dbReference type="PANTHER" id="PTHR15722">
    <property type="entry name" value="IFT140/172-RELATED"/>
    <property type="match status" value="1"/>
</dbReference>
<dbReference type="Gene3D" id="2.130.10.10">
    <property type="entry name" value="YVTN repeat-like/Quinoprotein amine dehydrogenase"/>
    <property type="match status" value="2"/>
</dbReference>
<evidence type="ECO:0000256" key="5">
    <source>
        <dbReference type="ARBA" id="ARBA00022803"/>
    </source>
</evidence>
<dbReference type="GO" id="GO:0005930">
    <property type="term" value="C:axoneme"/>
    <property type="evidence" value="ECO:0007669"/>
    <property type="project" value="TreeGrafter"/>
</dbReference>
<proteinExistence type="inferred from homology"/>
<dbReference type="PANTHER" id="PTHR15722:SF2">
    <property type="entry name" value="INTRAFLAGELLAR TRANSPORT PROTEIN 172 HOMOLOG"/>
    <property type="match status" value="1"/>
</dbReference>
<dbReference type="InterPro" id="IPR011990">
    <property type="entry name" value="TPR-like_helical_dom_sf"/>
</dbReference>
<dbReference type="EMBL" id="UXUI01009090">
    <property type="protein sequence ID" value="VDD93037.1"/>
    <property type="molecule type" value="Genomic_DNA"/>
</dbReference>
<dbReference type="InterPro" id="IPR011044">
    <property type="entry name" value="Quino_amine_DH_bsu"/>
</dbReference>
<evidence type="ECO:0000313" key="10">
    <source>
        <dbReference type="EMBL" id="VDD93037.1"/>
    </source>
</evidence>
<dbReference type="Gene3D" id="1.25.40.470">
    <property type="match status" value="3"/>
</dbReference>
<keyword evidence="11" id="KW-1185">Reference proteome</keyword>
<keyword evidence="7" id="KW-0966">Cell projection</keyword>
<comment type="subcellular location">
    <subcellularLocation>
        <location evidence="1">Cell projection</location>
        <location evidence="1">Cilium</location>
    </subcellularLocation>
</comment>
<dbReference type="Pfam" id="PF23387">
    <property type="entry name" value="TPR_IFT80_172"/>
    <property type="match status" value="1"/>
</dbReference>
<evidence type="ECO:0000256" key="2">
    <source>
        <dbReference type="ARBA" id="ARBA00022473"/>
    </source>
</evidence>
<dbReference type="OrthoDB" id="2186662at2759"/>
<sequence>MKLKTIYLTLWFTCIKNEAAKVVAIKWSANGRKLAIVNLDRTVLLFDETGTRRDKFTTKPFDSKFGKKSYCLTSAAFSSDSTRLAIGQTDNAVFVYRLGETWNEKKVICNKFGQSSSVTSLDWPREDRLIFGLSDGKVRVASCKSNKSAKNIFSAVTAKKRCFSFVSAHIDGSIISYSFDTKTQSKILTHQCSPYVLLFMTNGILASGSDKRIIWYSTNGALLQQFDCSSDDTEKDFYTAVSDPSGQHAIIGSFNRLRFFTWNIRRGALEEGFKTEIPNLYTVTALCWKCDGSTLVVGTICGLVILLECCLKKSLLKNRFELIYISSSHISVRDITTDQRTHIKSDSGYTIDDIKVLGNNRYAVGYTAKTLIIVELATDRSSEVAWQSVGNEKFFFNNNDICIIVNAGELSFVEYGCNEILGWVRTEFISPHLISVVVSHSNQNTKPVKLAAYLLDAYSISIVNLVNNQVSYQTTHSAVIDWLELSEAGTKLLFRDQKSDLTLVDLETHKKTTLLNYCSYVQWVPNSEVIVAQCGEQLCVWYQLQNPEQMTTIPIKGDIETVARDDMHTEVIVQEPTAKVAYELDQTLIEFETALRSYDYGRAIDFLENHQGDDNYILWKQLANTAFSQNQLLVAQRCYAATGDVTRVAMISEILQFINSTPDMTTDESLFDYKARAKLALMRRNFKEAEQIYLEQVIVTCILMHFFIEMYQQLHKWEQALEVAKLRDRSEYDALMTKYNRHLMETNQFEKAAKVNCFKKCTDDDMSTKIVSAKKLHCTLALPESNADLVEDAGGLLEKVEKYERALECFLEAKCYNRALQLSRTRFPEKVVTIEEEWGDLLMAEGKYDAAINHFLALEAATLAKQWSKAAQIADALEDNSVSKQYYGKIAEHYAEIGDLERAEMFYVEAGQQRDAIEMYNKAHRWTDSYRLYESLGQISKATDMYRLANRFDQVVAIVGKYYPERLAETYKSIGNALEDGGDMKTAENYYLKINDWQSAVNMYRTAEKWNDAFRIAKDYGNDVAQKRVCLTIKKNFPAPTNFFGEFFQKIDGTTKWTLFFAYELCRIGDQSKLPFVNQQHAIILEEEGNYEEAEDHYIKGNSPKEAVLMYVHLRQWNKAEDIARRYCPQVLNEILMEKAKIVIQNGDYAEAESCLLRANRPDIILQYYKDQNMWNEALRIAKDYIPSSFAQIQEEYDEVQLRSGAKGALSYIAQGEDWEAQGEYHNALECYLRVNSTLTDDIETVAAVMMRVAQEFAPEMESYVDEKYKESLKNSGRLGELMDVDTIAAIDLLVQRGQWEKALETARQKGNRSLLDKYLALYATSLIDSGNYLEIIKSYEKYGASANPSNFNLYRLLFDQVLIACFPSRSKLSVFERYLEVAHYKAIWCALGDSPNTFMHTIRQQISVSLLRYADILNAEKVFYEAGEAFKEQGKKKQKLAFIFLNLFLDFYDAIDQQDPSGIDMAKFTGTDIPQEVSLPEKHLSHLMLKEFIINVKEWVLAASVEVGVDESSITSEDGKFEGSLLTAYQFLGYAVESDSKSFGSSGKFATQENWNRLVVEQKTKPTEALEDIFRFIARWTDTPLSLSV</sequence>
<dbReference type="WBParaSite" id="EVEC_0000830401-mRNA-1">
    <property type="protein sequence ID" value="EVEC_0000830401-mRNA-1"/>
    <property type="gene ID" value="EVEC_0000830401"/>
</dbReference>
<dbReference type="InterPro" id="IPR036322">
    <property type="entry name" value="WD40_repeat_dom_sf"/>
</dbReference>
<evidence type="ECO:0000256" key="3">
    <source>
        <dbReference type="ARBA" id="ARBA00022574"/>
    </source>
</evidence>